<dbReference type="OrthoDB" id="1669814at2759"/>
<evidence type="ECO:0000256" key="3">
    <source>
        <dbReference type="ARBA" id="ARBA00023002"/>
    </source>
</evidence>
<evidence type="ECO:0000313" key="5">
    <source>
        <dbReference type="Proteomes" id="UP000019373"/>
    </source>
</evidence>
<sequence length="323" mass="34149">MCSSGSQSLHLQPPAVARVGGIRIDLACYHSLVGSNVTPYFSSFSLAQQGYVPLLKKKEQKKNNACSMCNPSSSLPPTHLSPNLQHVFSIRQDHSHHRRPASGIGLATAKLLARQGARLSLADIQQDRLSAVADELRSLNSGERAVEVLTSVVDVRDRSQVDDWMARTISHFGGGALDGAANLADTAGVLNCVRAQLKVIRQGDGGRRGGGSIVNASSLAGLTGFANHVAYSASKHAVIAITRCAAQEEGARGVRVNAVAPGAIATPMLERMDQAFGQRLPDRCALARRGDADEAAQLICFLLADESSFVTGAVYRVDGGWNG</sequence>
<organism evidence="4 5">
    <name type="scientific">Endocarpon pusillum (strain Z07020 / HMAS-L-300199)</name>
    <name type="common">Lichen-forming fungus</name>
    <dbReference type="NCBI Taxonomy" id="1263415"/>
    <lineage>
        <taxon>Eukaryota</taxon>
        <taxon>Fungi</taxon>
        <taxon>Dikarya</taxon>
        <taxon>Ascomycota</taxon>
        <taxon>Pezizomycotina</taxon>
        <taxon>Eurotiomycetes</taxon>
        <taxon>Chaetothyriomycetidae</taxon>
        <taxon>Verrucariales</taxon>
        <taxon>Verrucariaceae</taxon>
        <taxon>Endocarpon</taxon>
    </lineage>
</organism>
<dbReference type="CDD" id="cd05233">
    <property type="entry name" value="SDR_c"/>
    <property type="match status" value="1"/>
</dbReference>
<dbReference type="Proteomes" id="UP000019373">
    <property type="component" value="Unassembled WGS sequence"/>
</dbReference>
<dbReference type="GO" id="GO:0016491">
    <property type="term" value="F:oxidoreductase activity"/>
    <property type="evidence" value="ECO:0007669"/>
    <property type="project" value="UniProtKB-KW"/>
</dbReference>
<evidence type="ECO:0000256" key="1">
    <source>
        <dbReference type="ARBA" id="ARBA00006484"/>
    </source>
</evidence>
<reference evidence="5" key="1">
    <citation type="journal article" date="2014" name="BMC Genomics">
        <title>Genome characteristics reveal the impact of lichenization on lichen-forming fungus Endocarpon pusillum Hedwig (Verrucariales, Ascomycota).</title>
        <authorList>
            <person name="Wang Y.-Y."/>
            <person name="Liu B."/>
            <person name="Zhang X.-Y."/>
            <person name="Zhou Q.-M."/>
            <person name="Zhang T."/>
            <person name="Li H."/>
            <person name="Yu Y.-F."/>
            <person name="Zhang X.-L."/>
            <person name="Hao X.-Y."/>
            <person name="Wang M."/>
            <person name="Wang L."/>
            <person name="Wei J.-C."/>
        </authorList>
    </citation>
    <scope>NUCLEOTIDE SEQUENCE [LARGE SCALE GENOMIC DNA]</scope>
    <source>
        <strain evidence="5">Z07020 / HMAS-L-300199</strain>
    </source>
</reference>
<keyword evidence="5" id="KW-1185">Reference proteome</keyword>
<dbReference type="Pfam" id="PF13561">
    <property type="entry name" value="adh_short_C2"/>
    <property type="match status" value="1"/>
</dbReference>
<protein>
    <submittedName>
        <fullName evidence="4">Uncharacterized protein</fullName>
    </submittedName>
</protein>
<dbReference type="EMBL" id="KE720866">
    <property type="protein sequence ID" value="ERF74853.1"/>
    <property type="molecule type" value="Genomic_DNA"/>
</dbReference>
<keyword evidence="2" id="KW-0521">NADP</keyword>
<evidence type="ECO:0000256" key="2">
    <source>
        <dbReference type="ARBA" id="ARBA00022857"/>
    </source>
</evidence>
<dbReference type="PANTHER" id="PTHR24321">
    <property type="entry name" value="DEHYDROGENASES, SHORT CHAIN"/>
    <property type="match status" value="1"/>
</dbReference>
<evidence type="ECO:0000313" key="4">
    <source>
        <dbReference type="EMBL" id="ERF74853.1"/>
    </source>
</evidence>
<dbReference type="InterPro" id="IPR002347">
    <property type="entry name" value="SDR_fam"/>
</dbReference>
<dbReference type="Pfam" id="PF00106">
    <property type="entry name" value="adh_short"/>
    <property type="match status" value="1"/>
</dbReference>
<dbReference type="PRINTS" id="PR00081">
    <property type="entry name" value="GDHRDH"/>
</dbReference>
<dbReference type="OMA" id="YRCDITE"/>
<dbReference type="RefSeq" id="XP_007787857.1">
    <property type="nucleotide sequence ID" value="XM_007789667.1"/>
</dbReference>
<keyword evidence="3" id="KW-0560">Oxidoreductase</keyword>
<accession>U1GR63</accession>
<dbReference type="SUPFAM" id="SSF51735">
    <property type="entry name" value="NAD(P)-binding Rossmann-fold domains"/>
    <property type="match status" value="1"/>
</dbReference>
<name>U1GR63_ENDPU</name>
<proteinExistence type="inferred from homology"/>
<dbReference type="PANTHER" id="PTHR24321:SF8">
    <property type="entry name" value="ESTRADIOL 17-BETA-DEHYDROGENASE 8-RELATED"/>
    <property type="match status" value="1"/>
</dbReference>
<gene>
    <name evidence="4" type="ORF">EPUS_03237</name>
</gene>
<dbReference type="GeneID" id="19238283"/>
<comment type="similarity">
    <text evidence="1">Belongs to the short-chain dehydrogenases/reductases (SDR) family.</text>
</comment>
<dbReference type="InterPro" id="IPR036291">
    <property type="entry name" value="NAD(P)-bd_dom_sf"/>
</dbReference>
<dbReference type="PROSITE" id="PS00061">
    <property type="entry name" value="ADH_SHORT"/>
    <property type="match status" value="1"/>
</dbReference>
<dbReference type="AlphaFoldDB" id="U1GR63"/>
<dbReference type="InterPro" id="IPR020904">
    <property type="entry name" value="Sc_DH/Rdtase_CS"/>
</dbReference>
<dbReference type="Gene3D" id="3.40.50.720">
    <property type="entry name" value="NAD(P)-binding Rossmann-like Domain"/>
    <property type="match status" value="2"/>
</dbReference>
<dbReference type="eggNOG" id="KOG0725">
    <property type="taxonomic scope" value="Eukaryota"/>
</dbReference>
<dbReference type="HOGENOM" id="CLU_860599_0_0_1"/>